<organism evidence="1 2">
    <name type="scientific">Rhodocista pekingensis</name>
    <dbReference type="NCBI Taxonomy" id="201185"/>
    <lineage>
        <taxon>Bacteria</taxon>
        <taxon>Pseudomonadati</taxon>
        <taxon>Pseudomonadota</taxon>
        <taxon>Alphaproteobacteria</taxon>
        <taxon>Rhodospirillales</taxon>
        <taxon>Azospirillaceae</taxon>
        <taxon>Rhodocista</taxon>
    </lineage>
</organism>
<dbReference type="EMBL" id="JBHTCM010000010">
    <property type="protein sequence ID" value="MFC7333816.1"/>
    <property type="molecule type" value="Genomic_DNA"/>
</dbReference>
<name>A0ABW2KXC3_9PROT</name>
<proteinExistence type="predicted"/>
<reference evidence="2" key="1">
    <citation type="journal article" date="2019" name="Int. J. Syst. Evol. Microbiol.">
        <title>The Global Catalogue of Microorganisms (GCM) 10K type strain sequencing project: providing services to taxonomists for standard genome sequencing and annotation.</title>
        <authorList>
            <consortium name="The Broad Institute Genomics Platform"/>
            <consortium name="The Broad Institute Genome Sequencing Center for Infectious Disease"/>
            <person name="Wu L."/>
            <person name="Ma J."/>
        </authorList>
    </citation>
    <scope>NUCLEOTIDE SEQUENCE [LARGE SCALE GENOMIC DNA]</scope>
    <source>
        <strain evidence="2">CGMCC 1.16275</strain>
    </source>
</reference>
<protein>
    <submittedName>
        <fullName evidence="1">Uncharacterized protein</fullName>
    </submittedName>
</protein>
<accession>A0ABW2KXC3</accession>
<keyword evidence="2" id="KW-1185">Reference proteome</keyword>
<comment type="caution">
    <text evidence="1">The sequence shown here is derived from an EMBL/GenBank/DDBJ whole genome shotgun (WGS) entry which is preliminary data.</text>
</comment>
<sequence length="76" mass="8473">MSKSSAFDTLVACLDEPVRENPVRSFREIERLRYLRQCEELGIDAELGMRSPLEFALAVIGHRPGGGTLKVRKAGK</sequence>
<evidence type="ECO:0000313" key="1">
    <source>
        <dbReference type="EMBL" id="MFC7333816.1"/>
    </source>
</evidence>
<dbReference type="RefSeq" id="WP_377359138.1">
    <property type="nucleotide sequence ID" value="NZ_JBHTCM010000010.1"/>
</dbReference>
<evidence type="ECO:0000313" key="2">
    <source>
        <dbReference type="Proteomes" id="UP001596456"/>
    </source>
</evidence>
<dbReference type="Proteomes" id="UP001596456">
    <property type="component" value="Unassembled WGS sequence"/>
</dbReference>
<gene>
    <name evidence="1" type="ORF">ACFQPS_11640</name>
</gene>